<evidence type="ECO:0000313" key="3">
    <source>
        <dbReference type="Proteomes" id="UP000571017"/>
    </source>
</evidence>
<dbReference type="InterPro" id="IPR023888">
    <property type="entry name" value="SdpC-like"/>
</dbReference>
<organism evidence="2 3">
    <name type="scientific">Halobacillus locisalis</name>
    <dbReference type="NCBI Taxonomy" id="220753"/>
    <lineage>
        <taxon>Bacteria</taxon>
        <taxon>Bacillati</taxon>
        <taxon>Bacillota</taxon>
        <taxon>Bacilli</taxon>
        <taxon>Bacillales</taxon>
        <taxon>Bacillaceae</taxon>
        <taxon>Halobacillus</taxon>
    </lineage>
</organism>
<sequence length="190" mass="20460">MKKKSLFSVLVSIAVLVSTITISFNTVFAADGTASYTGKEIFKGVIAGQGPAAKEFSNLWSGEDLERANEKENVKLVNEVVDKMEENNPAYFKKLEKSLHSKDLKKVEKLLTKGSEDFLSTMNTDYAAEVKKGVVDTNCLVLALTMAVVVTHGAAVTFYLEVVAAGPGLDSAESDTSRESLVVDMVEAAN</sequence>
<evidence type="ECO:0000313" key="2">
    <source>
        <dbReference type="EMBL" id="MBA2175827.1"/>
    </source>
</evidence>
<name>A0A838CUS7_9BACI</name>
<proteinExistence type="predicted"/>
<keyword evidence="1" id="KW-0732">Signal</keyword>
<dbReference type="EMBL" id="JACEFG010000003">
    <property type="protein sequence ID" value="MBA2175827.1"/>
    <property type="molecule type" value="Genomic_DNA"/>
</dbReference>
<dbReference type="Pfam" id="PF26137">
    <property type="entry name" value="Toxin_SdpC"/>
    <property type="match status" value="1"/>
</dbReference>
<feature type="chain" id="PRO_5032854379" evidence="1">
    <location>
        <begin position="30"/>
        <end position="190"/>
    </location>
</feature>
<keyword evidence="3" id="KW-1185">Reference proteome</keyword>
<dbReference type="RefSeq" id="WP_181472890.1">
    <property type="nucleotide sequence ID" value="NZ_JACEFG010000003.1"/>
</dbReference>
<evidence type="ECO:0000256" key="1">
    <source>
        <dbReference type="SAM" id="SignalP"/>
    </source>
</evidence>
<protein>
    <submittedName>
        <fullName evidence="2">Sporulation delaying protein family toxin</fullName>
    </submittedName>
</protein>
<accession>A0A838CUS7</accession>
<dbReference type="AlphaFoldDB" id="A0A838CUS7"/>
<reference evidence="2 3" key="1">
    <citation type="journal article" date="2004" name="Extremophiles">
        <title>Halobacillus locisalis sp. nov., a halophilic bacterium isolated from a marine solar saltern of the Yellow Sea in Korea.</title>
        <authorList>
            <person name="Yoon J.H."/>
            <person name="Kang K.H."/>
            <person name="Oh T.K."/>
            <person name="Park Y.H."/>
        </authorList>
    </citation>
    <scope>NUCLEOTIDE SEQUENCE [LARGE SCALE GENOMIC DNA]</scope>
    <source>
        <strain evidence="2 3">KCTC 3788</strain>
    </source>
</reference>
<dbReference type="NCBIfam" id="TIGR04032">
    <property type="entry name" value="toxin_SdpC"/>
    <property type="match status" value="1"/>
</dbReference>
<feature type="signal peptide" evidence="1">
    <location>
        <begin position="1"/>
        <end position="29"/>
    </location>
</feature>
<comment type="caution">
    <text evidence="2">The sequence shown here is derived from an EMBL/GenBank/DDBJ whole genome shotgun (WGS) entry which is preliminary data.</text>
</comment>
<dbReference type="Proteomes" id="UP000571017">
    <property type="component" value="Unassembled WGS sequence"/>
</dbReference>
<gene>
    <name evidence="2" type="ORF">H0266_13095</name>
</gene>